<proteinExistence type="predicted"/>
<feature type="transmembrane region" description="Helical" evidence="8">
    <location>
        <begin position="303"/>
        <end position="323"/>
    </location>
</feature>
<evidence type="ECO:0000256" key="6">
    <source>
        <dbReference type="ARBA" id="ARBA00023136"/>
    </source>
</evidence>
<feature type="transmembrane region" description="Helical" evidence="8">
    <location>
        <begin position="98"/>
        <end position="118"/>
    </location>
</feature>
<feature type="compositionally biased region" description="Basic and acidic residues" evidence="7">
    <location>
        <begin position="21"/>
        <end position="31"/>
    </location>
</feature>
<dbReference type="InterPro" id="IPR050524">
    <property type="entry name" value="APC_YAT"/>
</dbReference>
<dbReference type="GO" id="GO:0016020">
    <property type="term" value="C:membrane"/>
    <property type="evidence" value="ECO:0007669"/>
    <property type="project" value="UniProtKB-SubCell"/>
</dbReference>
<evidence type="ECO:0000256" key="3">
    <source>
        <dbReference type="ARBA" id="ARBA00022692"/>
    </source>
</evidence>
<keyword evidence="3 8" id="KW-0812">Transmembrane</keyword>
<dbReference type="PANTHER" id="PTHR43341:SF9">
    <property type="entry name" value="DICARBOXYLIC AMINO ACID PERMEASE"/>
    <property type="match status" value="1"/>
</dbReference>
<comment type="caution">
    <text evidence="10">The sequence shown here is derived from an EMBL/GenBank/DDBJ whole genome shotgun (WGS) entry which is preliminary data.</text>
</comment>
<dbReference type="InterPro" id="IPR004841">
    <property type="entry name" value="AA-permease/SLC12A_dom"/>
</dbReference>
<dbReference type="EMBL" id="JAGMVJ010000020">
    <property type="protein sequence ID" value="KAH7075159.1"/>
    <property type="molecule type" value="Genomic_DNA"/>
</dbReference>
<dbReference type="Gene3D" id="1.20.1740.10">
    <property type="entry name" value="Amino acid/polyamine transporter I"/>
    <property type="match status" value="1"/>
</dbReference>
<dbReference type="FunFam" id="1.20.1740.10:FF:000006">
    <property type="entry name" value="General amino acid permease"/>
    <property type="match status" value="1"/>
</dbReference>
<evidence type="ECO:0000256" key="7">
    <source>
        <dbReference type="SAM" id="MobiDB-lite"/>
    </source>
</evidence>
<dbReference type="PIRSF" id="PIRSF006060">
    <property type="entry name" value="AA_transporter"/>
    <property type="match status" value="1"/>
</dbReference>
<protein>
    <submittedName>
        <fullName evidence="10">Amino acid permease-domain-containing protein</fullName>
    </submittedName>
</protein>
<evidence type="ECO:0000256" key="5">
    <source>
        <dbReference type="ARBA" id="ARBA00022989"/>
    </source>
</evidence>
<dbReference type="PANTHER" id="PTHR43341">
    <property type="entry name" value="AMINO ACID PERMEASE"/>
    <property type="match status" value="1"/>
</dbReference>
<dbReference type="InterPro" id="IPR004840">
    <property type="entry name" value="Amino_acid_permease_CS"/>
</dbReference>
<dbReference type="AlphaFoldDB" id="A0A8K0QXY3"/>
<comment type="subcellular location">
    <subcellularLocation>
        <location evidence="1">Membrane</location>
        <topology evidence="1">Multi-pass membrane protein</topology>
    </subcellularLocation>
</comment>
<keyword evidence="2" id="KW-0813">Transport</keyword>
<feature type="domain" description="Amino acid permease/ SLC12A" evidence="9">
    <location>
        <begin position="69"/>
        <end position="536"/>
    </location>
</feature>
<feature type="transmembrane region" description="Helical" evidence="8">
    <location>
        <begin position="70"/>
        <end position="92"/>
    </location>
</feature>
<feature type="transmembrane region" description="Helical" evidence="8">
    <location>
        <begin position="262"/>
        <end position="282"/>
    </location>
</feature>
<evidence type="ECO:0000256" key="2">
    <source>
        <dbReference type="ARBA" id="ARBA00022448"/>
    </source>
</evidence>
<evidence type="ECO:0000256" key="8">
    <source>
        <dbReference type="SAM" id="Phobius"/>
    </source>
</evidence>
<feature type="transmembrane region" description="Helical" evidence="8">
    <location>
        <begin position="512"/>
        <end position="532"/>
    </location>
</feature>
<keyword evidence="6 8" id="KW-0472">Membrane</keyword>
<feature type="transmembrane region" description="Helical" evidence="8">
    <location>
        <begin position="468"/>
        <end position="492"/>
    </location>
</feature>
<dbReference type="PROSITE" id="PS00218">
    <property type="entry name" value="AMINO_ACID_PERMEASE_1"/>
    <property type="match status" value="1"/>
</dbReference>
<keyword evidence="4" id="KW-0029">Amino-acid transport</keyword>
<keyword evidence="5 8" id="KW-1133">Transmembrane helix</keyword>
<feature type="region of interest" description="Disordered" evidence="7">
    <location>
        <begin position="1"/>
        <end position="42"/>
    </location>
</feature>
<feature type="transmembrane region" description="Helical" evidence="8">
    <location>
        <begin position="429"/>
        <end position="456"/>
    </location>
</feature>
<feature type="compositionally biased region" description="Low complexity" evidence="7">
    <location>
        <begin position="10"/>
        <end position="20"/>
    </location>
</feature>
<feature type="transmembrane region" description="Helical" evidence="8">
    <location>
        <begin position="214"/>
        <end position="232"/>
    </location>
</feature>
<keyword evidence="11" id="KW-1185">Reference proteome</keyword>
<dbReference type="OrthoDB" id="3900342at2759"/>
<dbReference type="Proteomes" id="UP000813461">
    <property type="component" value="Unassembled WGS sequence"/>
</dbReference>
<dbReference type="Pfam" id="PF00324">
    <property type="entry name" value="AA_permease"/>
    <property type="match status" value="1"/>
</dbReference>
<evidence type="ECO:0000259" key="9">
    <source>
        <dbReference type="Pfam" id="PF00324"/>
    </source>
</evidence>
<reference evidence="10" key="1">
    <citation type="journal article" date="2021" name="Nat. Commun.">
        <title>Genetic determinants of endophytism in the Arabidopsis root mycobiome.</title>
        <authorList>
            <person name="Mesny F."/>
            <person name="Miyauchi S."/>
            <person name="Thiergart T."/>
            <person name="Pickel B."/>
            <person name="Atanasova L."/>
            <person name="Karlsson M."/>
            <person name="Huettel B."/>
            <person name="Barry K.W."/>
            <person name="Haridas S."/>
            <person name="Chen C."/>
            <person name="Bauer D."/>
            <person name="Andreopoulos W."/>
            <person name="Pangilinan J."/>
            <person name="LaButti K."/>
            <person name="Riley R."/>
            <person name="Lipzen A."/>
            <person name="Clum A."/>
            <person name="Drula E."/>
            <person name="Henrissat B."/>
            <person name="Kohler A."/>
            <person name="Grigoriev I.V."/>
            <person name="Martin F.M."/>
            <person name="Hacquard S."/>
        </authorList>
    </citation>
    <scope>NUCLEOTIDE SEQUENCE</scope>
    <source>
        <strain evidence="10">MPI-SDFR-AT-0120</strain>
    </source>
</reference>
<evidence type="ECO:0000313" key="10">
    <source>
        <dbReference type="EMBL" id="KAH7075159.1"/>
    </source>
</evidence>
<name>A0A8K0QXY3_9PLEO</name>
<feature type="transmembrane region" description="Helical" evidence="8">
    <location>
        <begin position="343"/>
        <end position="366"/>
    </location>
</feature>
<sequence>MAIWNRNARHSSSSDGASPHSDPEKHGHGDYGKSGVIGTGESPAFNTDGQGVAVHEDHKHLHRGLKSRHITMIAIGGAIGTGLIIGTGKALAQSGPGSILIAYTSVGMLVYIVMTALGEMAAWIPHSSGFAGYATRFVDPALGFALGWTYWCKYIITTPNQLTASALIIQEWKSAKEVNPGVWVAVFLVAICAINYIGIKFFGELEFWLSSIKVLTIVGVIILSFLLAVGATPGQEATGFKYYSKPGAFREYIAKGDAGKFYGFWSSFVNAVFAYLGTELIGVTVGEAQNPRKTIPRAIKLTFYRILFFYCLAVFFLGMIVPYDSDELRFANNSKARASASPFVVAIKLAGIKHLPGILNACILLFTFSASNSDLYIASRTIYGLAEQGHAPKIFRWTDKRGVPVPALAISALFCCTAFMNVADDSTVVFGYFVNLTTIFGLLSWISLLVSHIFFVRARRAQGITDDQLAYTAPFGLIGSYIGLFFCCLIALTKNFNVFTKGKYGNFDYKNFVTGYLGIPVYLICIFGYKYFMKSKMVRPHEADFYTGKDEIDREEEAFLAVQAEKKAAGGNKGGWFYKTFIAWLI</sequence>
<evidence type="ECO:0000313" key="11">
    <source>
        <dbReference type="Proteomes" id="UP000813461"/>
    </source>
</evidence>
<organism evidence="10 11">
    <name type="scientific">Paraphoma chrysanthemicola</name>
    <dbReference type="NCBI Taxonomy" id="798071"/>
    <lineage>
        <taxon>Eukaryota</taxon>
        <taxon>Fungi</taxon>
        <taxon>Dikarya</taxon>
        <taxon>Ascomycota</taxon>
        <taxon>Pezizomycotina</taxon>
        <taxon>Dothideomycetes</taxon>
        <taxon>Pleosporomycetidae</taxon>
        <taxon>Pleosporales</taxon>
        <taxon>Pleosporineae</taxon>
        <taxon>Phaeosphaeriaceae</taxon>
        <taxon>Paraphoma</taxon>
    </lineage>
</organism>
<gene>
    <name evidence="10" type="ORF">FB567DRAFT_563806</name>
</gene>
<feature type="transmembrane region" description="Helical" evidence="8">
    <location>
        <begin position="182"/>
        <end position="202"/>
    </location>
</feature>
<evidence type="ECO:0000256" key="1">
    <source>
        <dbReference type="ARBA" id="ARBA00004141"/>
    </source>
</evidence>
<feature type="transmembrane region" description="Helical" evidence="8">
    <location>
        <begin position="403"/>
        <end position="423"/>
    </location>
</feature>
<accession>A0A8K0QXY3</accession>
<evidence type="ECO:0000256" key="4">
    <source>
        <dbReference type="ARBA" id="ARBA00022970"/>
    </source>
</evidence>
<dbReference type="GO" id="GO:0015171">
    <property type="term" value="F:amino acid transmembrane transporter activity"/>
    <property type="evidence" value="ECO:0007669"/>
    <property type="project" value="TreeGrafter"/>
</dbReference>